<keyword evidence="1" id="KW-0472">Membrane</keyword>
<dbReference type="PANTHER" id="PTHR42867">
    <property type="entry name" value="MEMBRANE PROTEIN-RELATED"/>
    <property type="match status" value="1"/>
</dbReference>
<sequence length="293" mass="32492">MSEFQYGGQAVIEGVMMRGPYSWAVAVRRPDDTIVLDRQPVNSVTSRVPQLKWPFLRGVVVLVESLVVGLRALTYSAAQAMGEEEEEELGTREIVVTMLAALGLAVFLFVVLPTGLTHFLTPYVRGSLAQNLVEGAIRLAVFLAYVAAIGRLPDIRRVFQYHGAEHKVINAFEAGEELTPANVQRYSTFHPRCGTSFILIVLVVSIFLFSLLGRQVLWWRLLSRVLLLPVLAGISYELLKLSARYPRFILCRLFIAPGRWLQALTTGRPDDGQVEVAISALGAVLKEGETNVR</sequence>
<dbReference type="RefSeq" id="WP_066670861.1">
    <property type="nucleotide sequence ID" value="NZ_LYVF01000192.1"/>
</dbReference>
<dbReference type="EMBL" id="LYVF01000192">
    <property type="protein sequence ID" value="OAT79764.1"/>
    <property type="molecule type" value="Genomic_DNA"/>
</dbReference>
<keyword evidence="1" id="KW-0812">Transmembrane</keyword>
<keyword evidence="1" id="KW-1133">Transmembrane helix</keyword>
<dbReference type="OrthoDB" id="9784805at2"/>
<organism evidence="2 3">
    <name type="scientific">Desulfotomaculum copahuensis</name>
    <dbReference type="NCBI Taxonomy" id="1838280"/>
    <lineage>
        <taxon>Bacteria</taxon>
        <taxon>Bacillati</taxon>
        <taxon>Bacillota</taxon>
        <taxon>Clostridia</taxon>
        <taxon>Eubacteriales</taxon>
        <taxon>Desulfotomaculaceae</taxon>
        <taxon>Desulfotomaculum</taxon>
    </lineage>
</organism>
<dbReference type="STRING" id="1838280.A6M21_15030"/>
<comment type="caution">
    <text evidence="2">The sequence shown here is derived from an EMBL/GenBank/DDBJ whole genome shotgun (WGS) entry which is preliminary data.</text>
</comment>
<gene>
    <name evidence="2" type="ORF">A6M21_15030</name>
</gene>
<evidence type="ECO:0008006" key="4">
    <source>
        <dbReference type="Google" id="ProtNLM"/>
    </source>
</evidence>
<name>A0A1B7LB95_9FIRM</name>
<accession>A0A1B7LB95</accession>
<keyword evidence="3" id="KW-1185">Reference proteome</keyword>
<dbReference type="PANTHER" id="PTHR42867:SF1">
    <property type="entry name" value="MEMBRANE PROTEIN-RELATED"/>
    <property type="match status" value="1"/>
</dbReference>
<dbReference type="Pfam" id="PF07136">
    <property type="entry name" value="DUF1385"/>
    <property type="match status" value="1"/>
</dbReference>
<feature type="transmembrane region" description="Helical" evidence="1">
    <location>
        <begin position="94"/>
        <end position="115"/>
    </location>
</feature>
<dbReference type="Proteomes" id="UP000078532">
    <property type="component" value="Unassembled WGS sequence"/>
</dbReference>
<reference evidence="2 3" key="1">
    <citation type="submission" date="2016-04" db="EMBL/GenBank/DDBJ databases">
        <authorList>
            <person name="Evans L.H."/>
            <person name="Alamgir A."/>
            <person name="Owens N."/>
            <person name="Weber N.D."/>
            <person name="Virtaneva K."/>
            <person name="Barbian K."/>
            <person name="Babar A."/>
            <person name="Rosenke K."/>
        </authorList>
    </citation>
    <scope>NUCLEOTIDE SEQUENCE [LARGE SCALE GENOMIC DNA]</scope>
    <source>
        <strain evidence="2 3">LMa1</strain>
    </source>
</reference>
<evidence type="ECO:0000313" key="3">
    <source>
        <dbReference type="Proteomes" id="UP000078532"/>
    </source>
</evidence>
<protein>
    <recommendedName>
        <fullName evidence="4">Metal-dependent enzyme</fullName>
    </recommendedName>
</protein>
<evidence type="ECO:0000313" key="2">
    <source>
        <dbReference type="EMBL" id="OAT79764.1"/>
    </source>
</evidence>
<evidence type="ECO:0000256" key="1">
    <source>
        <dbReference type="SAM" id="Phobius"/>
    </source>
</evidence>
<feature type="transmembrane region" description="Helical" evidence="1">
    <location>
        <begin position="135"/>
        <end position="152"/>
    </location>
</feature>
<proteinExistence type="predicted"/>
<feature type="transmembrane region" description="Helical" evidence="1">
    <location>
        <begin position="193"/>
        <end position="212"/>
    </location>
</feature>
<dbReference type="InterPro" id="IPR010787">
    <property type="entry name" value="DUF1385"/>
</dbReference>
<dbReference type="AlphaFoldDB" id="A0A1B7LB95"/>